<proteinExistence type="predicted"/>
<protein>
    <submittedName>
        <fullName evidence="1">Uncharacterized protein</fullName>
    </submittedName>
</protein>
<reference key="1">
    <citation type="submission" date="2007-01" db="EMBL/GenBank/DDBJ databases">
        <title>The Genome Sequence of Puccinia graminis f. sp. tritici Strain CRL 75-36-700-3.</title>
        <authorList>
            <consortium name="The Broad Institute Genome Sequencing Platform"/>
            <person name="Birren B."/>
            <person name="Lander E."/>
            <person name="Galagan J."/>
            <person name="Nusbaum C."/>
            <person name="Devon K."/>
            <person name="Cuomo C."/>
            <person name="Jaffe D."/>
            <person name="Butler J."/>
            <person name="Alvarez P."/>
            <person name="Gnerre S."/>
            <person name="Grabherr M."/>
            <person name="Mauceli E."/>
            <person name="Brockman W."/>
            <person name="Young S."/>
            <person name="LaButti K."/>
            <person name="Sykes S."/>
            <person name="DeCaprio D."/>
            <person name="Crawford M."/>
            <person name="Koehrsen M."/>
            <person name="Engels R."/>
            <person name="Montgomery P."/>
            <person name="Pearson M."/>
            <person name="Howarth C."/>
            <person name="Larson L."/>
            <person name="White J."/>
            <person name="Zeng Q."/>
            <person name="Kodira C."/>
            <person name="Yandava C."/>
            <person name="Alvarado L."/>
            <person name="O'Leary S."/>
            <person name="Szabo L."/>
            <person name="Dean R."/>
            <person name="Schein J."/>
        </authorList>
    </citation>
    <scope>NUCLEOTIDE SEQUENCE</scope>
    <source>
        <strain>CRL 75-36-700-3</strain>
    </source>
</reference>
<dbReference type="InParanoid" id="E3L974"/>
<dbReference type="VEuPathDB" id="FungiDB:PGTG_19204"/>
<dbReference type="GeneID" id="10543164"/>
<organism evidence="1 2">
    <name type="scientific">Puccinia graminis f. sp. tritici (strain CRL 75-36-700-3 / race SCCL)</name>
    <name type="common">Black stem rust fungus</name>
    <dbReference type="NCBI Taxonomy" id="418459"/>
    <lineage>
        <taxon>Eukaryota</taxon>
        <taxon>Fungi</taxon>
        <taxon>Dikarya</taxon>
        <taxon>Basidiomycota</taxon>
        <taxon>Pucciniomycotina</taxon>
        <taxon>Pucciniomycetes</taxon>
        <taxon>Pucciniales</taxon>
        <taxon>Pucciniaceae</taxon>
        <taxon>Puccinia</taxon>
    </lineage>
</organism>
<dbReference type="Proteomes" id="UP000008783">
    <property type="component" value="Unassembled WGS sequence"/>
</dbReference>
<dbReference type="HOGENOM" id="CLU_1928628_0_0_1"/>
<dbReference type="KEGG" id="pgr:PGTG_19204"/>
<gene>
    <name evidence="1" type="ORF">PGTG_19204</name>
</gene>
<name>E3L974_PUCGT</name>
<accession>E3L974</accession>
<sequence>MSQNQVVLEGSIEGVHLNNREGFLLVVEDVNPRGLGGILLAVKSVYPQQPGGTLLAVEGLHSQRPRGNPLCPELQRWPRDASGGGTVLEALIKLVERWWKSAGEQVLSWKGEIQIANSRNRAKRQVETGCW</sequence>
<reference evidence="2" key="2">
    <citation type="journal article" date="2011" name="Proc. Natl. Acad. Sci. U.S.A.">
        <title>Obligate biotrophy features unraveled by the genomic analysis of rust fungi.</title>
        <authorList>
            <person name="Duplessis S."/>
            <person name="Cuomo C.A."/>
            <person name="Lin Y.-C."/>
            <person name="Aerts A."/>
            <person name="Tisserant E."/>
            <person name="Veneault-Fourrey C."/>
            <person name="Joly D.L."/>
            <person name="Hacquard S."/>
            <person name="Amselem J."/>
            <person name="Cantarel B.L."/>
            <person name="Chiu R."/>
            <person name="Coutinho P.M."/>
            <person name="Feau N."/>
            <person name="Field M."/>
            <person name="Frey P."/>
            <person name="Gelhaye E."/>
            <person name="Goldberg J."/>
            <person name="Grabherr M.G."/>
            <person name="Kodira C.D."/>
            <person name="Kohler A."/>
            <person name="Kuees U."/>
            <person name="Lindquist E.A."/>
            <person name="Lucas S.M."/>
            <person name="Mago R."/>
            <person name="Mauceli E."/>
            <person name="Morin E."/>
            <person name="Murat C."/>
            <person name="Pangilinan J.L."/>
            <person name="Park R."/>
            <person name="Pearson M."/>
            <person name="Quesneville H."/>
            <person name="Rouhier N."/>
            <person name="Sakthikumar S."/>
            <person name="Salamov A.A."/>
            <person name="Schmutz J."/>
            <person name="Selles B."/>
            <person name="Shapiro H."/>
            <person name="Tanguay P."/>
            <person name="Tuskan G.A."/>
            <person name="Henrissat B."/>
            <person name="Van de Peer Y."/>
            <person name="Rouze P."/>
            <person name="Ellis J.G."/>
            <person name="Dodds P.N."/>
            <person name="Schein J.E."/>
            <person name="Zhong S."/>
            <person name="Hamelin R.C."/>
            <person name="Grigoriev I.V."/>
            <person name="Szabo L.J."/>
            <person name="Martin F."/>
        </authorList>
    </citation>
    <scope>NUCLEOTIDE SEQUENCE [LARGE SCALE GENOMIC DNA]</scope>
    <source>
        <strain evidence="2">CRL 75-36-700-3 / race SCCL</strain>
    </source>
</reference>
<evidence type="ECO:0000313" key="1">
    <source>
        <dbReference type="EMBL" id="EFP93099.1"/>
    </source>
</evidence>
<dbReference type="AlphaFoldDB" id="E3L974"/>
<dbReference type="RefSeq" id="XP_003337518.1">
    <property type="nucleotide sequence ID" value="XM_003337470.1"/>
</dbReference>
<evidence type="ECO:0000313" key="2">
    <source>
        <dbReference type="Proteomes" id="UP000008783"/>
    </source>
</evidence>
<keyword evidence="2" id="KW-1185">Reference proteome</keyword>
<dbReference type="EMBL" id="DS178382">
    <property type="protein sequence ID" value="EFP93099.1"/>
    <property type="molecule type" value="Genomic_DNA"/>
</dbReference>